<sequence length="237" mass="27022">MTETTDAAPPRRDRLHGRRRGHKLRAAQQRLLDEALPQLKLSMDELAAKGPAGIFPKPPRAVWLEIGFGGGEHLAAQAANNPDIGLIGCEVFENGIVQMLGHVTRDSSTNIRVATEDARRVLDILPPASLDRVFILFPDPWRKTRHHKRRLVQAETLDRLAELMADGAELRLATDHVDYLRWMLARATDHPAFEWLARGPADWRERPEDWPQTRYEAKAIAQGRRPAFLRLKRRPRI</sequence>
<evidence type="ECO:0000256" key="8">
    <source>
        <dbReference type="SAM" id="MobiDB-lite"/>
    </source>
</evidence>
<feature type="binding site" evidence="7">
    <location>
        <position position="90"/>
    </location>
    <ligand>
        <name>S-adenosyl-L-methionine</name>
        <dbReference type="ChEBI" id="CHEBI:59789"/>
    </ligand>
</feature>
<dbReference type="InterPro" id="IPR029063">
    <property type="entry name" value="SAM-dependent_MTases_sf"/>
</dbReference>
<evidence type="ECO:0000256" key="5">
    <source>
        <dbReference type="ARBA" id="ARBA00022691"/>
    </source>
</evidence>
<feature type="binding site" evidence="7">
    <location>
        <position position="117"/>
    </location>
    <ligand>
        <name>S-adenosyl-L-methionine</name>
        <dbReference type="ChEBI" id="CHEBI:59789"/>
    </ligand>
</feature>
<dbReference type="EC" id="2.1.1.33" evidence="7"/>
<dbReference type="UniPathway" id="UPA00989"/>
<feature type="compositionally biased region" description="Basic residues" evidence="8">
    <location>
        <begin position="13"/>
        <end position="22"/>
    </location>
</feature>
<accession>A0A8J2YPV8</accession>
<comment type="similarity">
    <text evidence="7">Belongs to the class I-like SAM-binding methyltransferase superfamily. TrmB family.</text>
</comment>
<protein>
    <recommendedName>
        <fullName evidence="7">tRNA (guanine-N(7)-)-methyltransferase</fullName>
        <ecNumber evidence="7">2.1.1.33</ecNumber>
    </recommendedName>
    <alternativeName>
        <fullName evidence="7">tRNA (guanine(46)-N(7))-methyltransferase</fullName>
    </alternativeName>
    <alternativeName>
        <fullName evidence="7">tRNA(m7G46)-methyltransferase</fullName>
    </alternativeName>
</protein>
<evidence type="ECO:0000313" key="9">
    <source>
        <dbReference type="EMBL" id="GGE99647.1"/>
    </source>
</evidence>
<dbReference type="PANTHER" id="PTHR23417">
    <property type="entry name" value="3-DEOXY-D-MANNO-OCTULOSONIC-ACID TRANSFERASE/TRNA GUANINE-N 7 - -METHYLTRANSFERASE"/>
    <property type="match status" value="1"/>
</dbReference>
<evidence type="ECO:0000313" key="10">
    <source>
        <dbReference type="Proteomes" id="UP000646365"/>
    </source>
</evidence>
<dbReference type="Gene3D" id="3.40.50.150">
    <property type="entry name" value="Vaccinia Virus protein VP39"/>
    <property type="match status" value="1"/>
</dbReference>
<comment type="caution">
    <text evidence="9">The sequence shown here is derived from an EMBL/GenBank/DDBJ whole genome shotgun (WGS) entry which is preliminary data.</text>
</comment>
<dbReference type="GO" id="GO:0008176">
    <property type="term" value="F:tRNA (guanine(46)-N7)-methyltransferase activity"/>
    <property type="evidence" value="ECO:0007669"/>
    <property type="project" value="UniProtKB-UniRule"/>
</dbReference>
<feature type="binding site" evidence="7">
    <location>
        <begin position="213"/>
        <end position="216"/>
    </location>
    <ligand>
        <name>substrate</name>
    </ligand>
</feature>
<evidence type="ECO:0000256" key="7">
    <source>
        <dbReference type="HAMAP-Rule" id="MF_01057"/>
    </source>
</evidence>
<dbReference type="PROSITE" id="PS51625">
    <property type="entry name" value="SAM_MT_TRMB"/>
    <property type="match status" value="1"/>
</dbReference>
<reference evidence="9" key="2">
    <citation type="submission" date="2020-09" db="EMBL/GenBank/DDBJ databases">
        <authorList>
            <person name="Sun Q."/>
            <person name="Zhou Y."/>
        </authorList>
    </citation>
    <scope>NUCLEOTIDE SEQUENCE</scope>
    <source>
        <strain evidence="9">CGMCC 1.15725</strain>
    </source>
</reference>
<comment type="function">
    <text evidence="2 7">Catalyzes the formation of N(7)-methylguanine at position 46 (m7G46) in tRNA.</text>
</comment>
<reference evidence="9" key="1">
    <citation type="journal article" date="2014" name="Int. J. Syst. Evol. Microbiol.">
        <title>Complete genome sequence of Corynebacterium casei LMG S-19264T (=DSM 44701T), isolated from a smear-ripened cheese.</title>
        <authorList>
            <consortium name="US DOE Joint Genome Institute (JGI-PGF)"/>
            <person name="Walter F."/>
            <person name="Albersmeier A."/>
            <person name="Kalinowski J."/>
            <person name="Ruckert C."/>
        </authorList>
    </citation>
    <scope>NUCLEOTIDE SEQUENCE</scope>
    <source>
        <strain evidence="9">CGMCC 1.15725</strain>
    </source>
</reference>
<dbReference type="RefSeq" id="WP_189041424.1">
    <property type="nucleotide sequence ID" value="NZ_BMJQ01000001.1"/>
</dbReference>
<evidence type="ECO:0000256" key="2">
    <source>
        <dbReference type="ARBA" id="ARBA00003015"/>
    </source>
</evidence>
<comment type="caution">
    <text evidence="7">Lacks conserved residue(s) required for the propagation of feature annotation.</text>
</comment>
<evidence type="ECO:0000256" key="3">
    <source>
        <dbReference type="ARBA" id="ARBA00022603"/>
    </source>
</evidence>
<keyword evidence="4 7" id="KW-0808">Transferase</keyword>
<feature type="binding site" evidence="7">
    <location>
        <position position="65"/>
    </location>
    <ligand>
        <name>S-adenosyl-L-methionine</name>
        <dbReference type="ChEBI" id="CHEBI:59789"/>
    </ligand>
</feature>
<dbReference type="Proteomes" id="UP000646365">
    <property type="component" value="Unassembled WGS sequence"/>
</dbReference>
<feature type="binding site" evidence="7">
    <location>
        <position position="139"/>
    </location>
    <ligand>
        <name>S-adenosyl-L-methionine</name>
        <dbReference type="ChEBI" id="CHEBI:59789"/>
    </ligand>
</feature>
<comment type="pathway">
    <text evidence="7">tRNA modification; N(7)-methylguanine-tRNA biosynthesis.</text>
</comment>
<keyword evidence="5 7" id="KW-0949">S-adenosyl-L-methionine</keyword>
<name>A0A8J2YPV8_9PROT</name>
<evidence type="ECO:0000256" key="1">
    <source>
        <dbReference type="ARBA" id="ARBA00000142"/>
    </source>
</evidence>
<dbReference type="Pfam" id="PF02390">
    <property type="entry name" value="Methyltransf_4"/>
    <property type="match status" value="1"/>
</dbReference>
<keyword evidence="3 7" id="KW-0489">Methyltransferase</keyword>
<evidence type="ECO:0000256" key="6">
    <source>
        <dbReference type="ARBA" id="ARBA00022694"/>
    </source>
</evidence>
<comment type="catalytic activity">
    <reaction evidence="1 7">
        <text>guanosine(46) in tRNA + S-adenosyl-L-methionine = N(7)-methylguanosine(46) in tRNA + S-adenosyl-L-homocysteine</text>
        <dbReference type="Rhea" id="RHEA:42708"/>
        <dbReference type="Rhea" id="RHEA-COMP:10188"/>
        <dbReference type="Rhea" id="RHEA-COMP:10189"/>
        <dbReference type="ChEBI" id="CHEBI:57856"/>
        <dbReference type="ChEBI" id="CHEBI:59789"/>
        <dbReference type="ChEBI" id="CHEBI:74269"/>
        <dbReference type="ChEBI" id="CHEBI:74480"/>
        <dbReference type="EC" id="2.1.1.33"/>
    </reaction>
</comment>
<dbReference type="InterPro" id="IPR003358">
    <property type="entry name" value="tRNA_(Gua-N-7)_MeTrfase_Trmb"/>
</dbReference>
<dbReference type="AlphaFoldDB" id="A0A8J2YPV8"/>
<keyword evidence="6 7" id="KW-0819">tRNA processing</keyword>
<organism evidence="9 10">
    <name type="scientific">Aliidongia dinghuensis</name>
    <dbReference type="NCBI Taxonomy" id="1867774"/>
    <lineage>
        <taxon>Bacteria</taxon>
        <taxon>Pseudomonadati</taxon>
        <taxon>Pseudomonadota</taxon>
        <taxon>Alphaproteobacteria</taxon>
        <taxon>Rhodospirillales</taxon>
        <taxon>Dongiaceae</taxon>
        <taxon>Aliidongia</taxon>
    </lineage>
</organism>
<dbReference type="EMBL" id="BMJQ01000001">
    <property type="protein sequence ID" value="GGE99647.1"/>
    <property type="molecule type" value="Genomic_DNA"/>
</dbReference>
<gene>
    <name evidence="7 9" type="primary">trmB</name>
    <name evidence="9" type="ORF">GCM10011611_01560</name>
</gene>
<dbReference type="NCBIfam" id="TIGR00091">
    <property type="entry name" value="tRNA (guanosine(46)-N7)-methyltransferase TrmB"/>
    <property type="match status" value="1"/>
</dbReference>
<evidence type="ECO:0000256" key="4">
    <source>
        <dbReference type="ARBA" id="ARBA00022679"/>
    </source>
</evidence>
<proteinExistence type="inferred from homology"/>
<dbReference type="HAMAP" id="MF_01057">
    <property type="entry name" value="tRNA_methyltr_TrmB"/>
    <property type="match status" value="1"/>
</dbReference>
<feature type="region of interest" description="Disordered" evidence="8">
    <location>
        <begin position="1"/>
        <end position="22"/>
    </location>
</feature>
<feature type="binding site" evidence="7">
    <location>
        <position position="175"/>
    </location>
    <ligand>
        <name>substrate</name>
    </ligand>
</feature>
<keyword evidence="10" id="KW-1185">Reference proteome</keyword>
<dbReference type="InterPro" id="IPR055361">
    <property type="entry name" value="tRNA_methyltr_TrmB_bact"/>
</dbReference>
<feature type="binding site" evidence="7">
    <location>
        <position position="143"/>
    </location>
    <ligand>
        <name>substrate</name>
    </ligand>
</feature>
<dbReference type="GO" id="GO:0043527">
    <property type="term" value="C:tRNA methyltransferase complex"/>
    <property type="evidence" value="ECO:0007669"/>
    <property type="project" value="TreeGrafter"/>
</dbReference>
<dbReference type="PANTHER" id="PTHR23417:SF14">
    <property type="entry name" value="PENTACOTRIPEPTIDE-REPEAT REGION OF PRORP DOMAIN-CONTAINING PROTEIN"/>
    <property type="match status" value="1"/>
</dbReference>
<dbReference type="SUPFAM" id="SSF53335">
    <property type="entry name" value="S-adenosyl-L-methionine-dependent methyltransferases"/>
    <property type="match status" value="1"/>
</dbReference>